<dbReference type="Gene3D" id="3.40.50.150">
    <property type="entry name" value="Vaccinia Virus protein VP39"/>
    <property type="match status" value="1"/>
</dbReference>
<sequence>MKLIDAMKHKDNPFWIPDCTRDDLPEFFKALGFTAGAEIGVWKGEFTKKFCEVGLKMYAIDPWLVYRDFDSGSFSSRSQARQDSLYEAAKRRLAPYPACGVIRKASVDAISDIPNRSLDFVYIDGNHRFGYIAMDLMKWTDKVRKGGVIAGHDYFSRSGDTQIRGVGPIVDAFAKSYDFTNWYVLGSKTPGPNEKTDDALSFVFFKHW</sequence>
<dbReference type="InterPro" id="IPR029063">
    <property type="entry name" value="SAM-dependent_MTases_sf"/>
</dbReference>
<evidence type="ECO:0008006" key="3">
    <source>
        <dbReference type="Google" id="ProtNLM"/>
    </source>
</evidence>
<reference evidence="1 2" key="1">
    <citation type="journal article" date="2016" name="Nat. Commun.">
        <title>Thousands of microbial genomes shed light on interconnected biogeochemical processes in an aquifer system.</title>
        <authorList>
            <person name="Anantharaman K."/>
            <person name="Brown C.T."/>
            <person name="Hug L.A."/>
            <person name="Sharon I."/>
            <person name="Castelle C.J."/>
            <person name="Probst A.J."/>
            <person name="Thomas B.C."/>
            <person name="Singh A."/>
            <person name="Wilkins M.J."/>
            <person name="Karaoz U."/>
            <person name="Brodie E.L."/>
            <person name="Williams K.H."/>
            <person name="Hubbard S.S."/>
            <person name="Banfield J.F."/>
        </authorList>
    </citation>
    <scope>NUCLEOTIDE SEQUENCE [LARGE SCALE GENOMIC DNA]</scope>
</reference>
<protein>
    <recommendedName>
        <fullName evidence="3">Methyltransferase</fullName>
    </recommendedName>
</protein>
<evidence type="ECO:0000313" key="2">
    <source>
        <dbReference type="Proteomes" id="UP000178429"/>
    </source>
</evidence>
<dbReference type="SUPFAM" id="SSF53335">
    <property type="entry name" value="S-adenosyl-L-methionine-dependent methyltransferases"/>
    <property type="match status" value="1"/>
</dbReference>
<name>A0A1F8BZ99_9BACT</name>
<dbReference type="Pfam" id="PF13578">
    <property type="entry name" value="Methyltransf_24"/>
    <property type="match status" value="1"/>
</dbReference>
<gene>
    <name evidence="1" type="ORF">A2975_02345</name>
</gene>
<proteinExistence type="predicted"/>
<dbReference type="Proteomes" id="UP000178429">
    <property type="component" value="Unassembled WGS sequence"/>
</dbReference>
<evidence type="ECO:0000313" key="1">
    <source>
        <dbReference type="EMBL" id="OGM69342.1"/>
    </source>
</evidence>
<comment type="caution">
    <text evidence="1">The sequence shown here is derived from an EMBL/GenBank/DDBJ whole genome shotgun (WGS) entry which is preliminary data.</text>
</comment>
<dbReference type="EMBL" id="MGHL01000012">
    <property type="protein sequence ID" value="OGM69342.1"/>
    <property type="molecule type" value="Genomic_DNA"/>
</dbReference>
<accession>A0A1F8BZ99</accession>
<dbReference type="AlphaFoldDB" id="A0A1F8BZ99"/>
<dbReference type="STRING" id="1802525.A2975_02345"/>
<organism evidence="1 2">
    <name type="scientific">Candidatus Woesebacteria bacterium RIFCSPLOWO2_01_FULL_44_14</name>
    <dbReference type="NCBI Taxonomy" id="1802525"/>
    <lineage>
        <taxon>Bacteria</taxon>
        <taxon>Candidatus Woeseibacteriota</taxon>
    </lineage>
</organism>